<dbReference type="Gene3D" id="1.10.510.10">
    <property type="entry name" value="Transferase(Phosphotransferase) domain 1"/>
    <property type="match status" value="1"/>
</dbReference>
<dbReference type="PROSITE" id="PS50011">
    <property type="entry name" value="PROTEIN_KINASE_DOM"/>
    <property type="match status" value="1"/>
</dbReference>
<dbReference type="InterPro" id="IPR011009">
    <property type="entry name" value="Kinase-like_dom_sf"/>
</dbReference>
<evidence type="ECO:0000259" key="4">
    <source>
        <dbReference type="PROSITE" id="PS50011"/>
    </source>
</evidence>
<keyword evidence="6" id="KW-1185">Reference proteome</keyword>
<dbReference type="InterPro" id="IPR000719">
    <property type="entry name" value="Prot_kinase_dom"/>
</dbReference>
<dbReference type="GO" id="GO:0016301">
    <property type="term" value="F:kinase activity"/>
    <property type="evidence" value="ECO:0007669"/>
    <property type="project" value="UniProtKB-KW"/>
</dbReference>
<feature type="domain" description="Protein kinase" evidence="4">
    <location>
        <begin position="9"/>
        <end position="284"/>
    </location>
</feature>
<keyword evidence="5" id="KW-0808">Transferase</keyword>
<dbReference type="PANTHER" id="PTHR23257">
    <property type="entry name" value="SERINE-THREONINE PROTEIN KINASE"/>
    <property type="match status" value="1"/>
</dbReference>
<keyword evidence="2 5" id="KW-0675">Receptor</keyword>
<evidence type="ECO:0000256" key="1">
    <source>
        <dbReference type="ARBA" id="ARBA00004479"/>
    </source>
</evidence>
<dbReference type="InterPro" id="IPR008266">
    <property type="entry name" value="Tyr_kinase_AS"/>
</dbReference>
<dbReference type="PROSITE" id="PS00109">
    <property type="entry name" value="PROTEIN_KINASE_TYR"/>
    <property type="match status" value="1"/>
</dbReference>
<accession>A0ABR2KII9</accession>
<evidence type="ECO:0000256" key="2">
    <source>
        <dbReference type="ARBA" id="ARBA00023170"/>
    </source>
</evidence>
<sequence length="537" mass="60376">MKHININDFEEVKKLDSDSLGELTLVKNKKTDKLYVFRRLSKQILLPDVDLENEVAPFFKLKHKTVLRYVGSCPDNKDPENTLILATKYVNDMITLQQALEDGTIDNLSSVSSPVSCFSSDFKSDNIDSDSATLKAKIIFGIAEGMRYLHENQIIHGDLSPSNIILELPSMNPLISDFGLLNFSNSDKIQRNPLYKPKEDRFSFSSDIFAFGMIAYQVLTGKVFPFGRNNKNLRERIDRGERPGLAPEFTSKICEWLTASWSPDPSKRPSFTNVVLLLLQNQLLLPKVHIPKYQSYVCSTISGEFAARTLMRVLFFQKSSNANFNIDLNSNNGSNNFSQNLLDSISSSTSHINEDNSNSESVSTSPSFGNNNQNLFDPSSGIFSRLTKECGGNVFELGVVGISGNYTNEEMHRSLAGLAAPNWDSHYESADQKNSWIQFFFYHRKVTINKYLLTTFNGKTGHLTQWKLEGSNDGGKNWTIIDERQSVTQLCSPSSKCLFKCKEVDSFNTIKLTQTGPNSDGNDILYLSNIEFYGTIN</sequence>
<keyword evidence="5" id="KW-0418">Kinase</keyword>
<comment type="caution">
    <text evidence="5">The sequence shown here is derived from an EMBL/GenBank/DDBJ whole genome shotgun (WGS) entry which is preliminary data.</text>
</comment>
<dbReference type="InterPro" id="IPR050167">
    <property type="entry name" value="Ser_Thr_protein_kinase"/>
</dbReference>
<proteinExistence type="predicted"/>
<protein>
    <submittedName>
        <fullName evidence="5">Receptor-interacting serine/threonine-protein kinase 3</fullName>
    </submittedName>
</protein>
<evidence type="ECO:0000313" key="6">
    <source>
        <dbReference type="Proteomes" id="UP001470230"/>
    </source>
</evidence>
<dbReference type="InterPro" id="IPR008979">
    <property type="entry name" value="Galactose-bd-like_sf"/>
</dbReference>
<dbReference type="Gene3D" id="2.60.120.260">
    <property type="entry name" value="Galactose-binding domain-like"/>
    <property type="match status" value="1"/>
</dbReference>
<dbReference type="Pfam" id="PF07714">
    <property type="entry name" value="PK_Tyr_Ser-Thr"/>
    <property type="match status" value="1"/>
</dbReference>
<reference evidence="5 6" key="1">
    <citation type="submission" date="2024-04" db="EMBL/GenBank/DDBJ databases">
        <title>Tritrichomonas musculus Genome.</title>
        <authorList>
            <person name="Alves-Ferreira E."/>
            <person name="Grigg M."/>
            <person name="Lorenzi H."/>
            <person name="Galac M."/>
        </authorList>
    </citation>
    <scope>NUCLEOTIDE SEQUENCE [LARGE SCALE GENOMIC DNA]</scope>
    <source>
        <strain evidence="5 6">EAF2021</strain>
    </source>
</reference>
<feature type="region of interest" description="Disordered" evidence="3">
    <location>
        <begin position="348"/>
        <end position="370"/>
    </location>
</feature>
<dbReference type="Proteomes" id="UP001470230">
    <property type="component" value="Unassembled WGS sequence"/>
</dbReference>
<organism evidence="5 6">
    <name type="scientific">Tritrichomonas musculus</name>
    <dbReference type="NCBI Taxonomy" id="1915356"/>
    <lineage>
        <taxon>Eukaryota</taxon>
        <taxon>Metamonada</taxon>
        <taxon>Parabasalia</taxon>
        <taxon>Tritrichomonadida</taxon>
        <taxon>Tritrichomonadidae</taxon>
        <taxon>Tritrichomonas</taxon>
    </lineage>
</organism>
<evidence type="ECO:0000256" key="3">
    <source>
        <dbReference type="SAM" id="MobiDB-lite"/>
    </source>
</evidence>
<gene>
    <name evidence="5" type="ORF">M9Y10_028151</name>
</gene>
<dbReference type="SUPFAM" id="SSF49785">
    <property type="entry name" value="Galactose-binding domain-like"/>
    <property type="match status" value="1"/>
</dbReference>
<dbReference type="EMBL" id="JAPFFF010000004">
    <property type="protein sequence ID" value="KAK8890950.1"/>
    <property type="molecule type" value="Genomic_DNA"/>
</dbReference>
<name>A0ABR2KII9_9EUKA</name>
<comment type="subcellular location">
    <subcellularLocation>
        <location evidence="1">Membrane</location>
        <topology evidence="1">Single-pass type I membrane protein</topology>
    </subcellularLocation>
</comment>
<feature type="compositionally biased region" description="Low complexity" evidence="3">
    <location>
        <begin position="358"/>
        <end position="367"/>
    </location>
</feature>
<dbReference type="SUPFAM" id="SSF56112">
    <property type="entry name" value="Protein kinase-like (PK-like)"/>
    <property type="match status" value="1"/>
</dbReference>
<dbReference type="InterPro" id="IPR001245">
    <property type="entry name" value="Ser-Thr/Tyr_kinase_cat_dom"/>
</dbReference>
<evidence type="ECO:0000313" key="5">
    <source>
        <dbReference type="EMBL" id="KAK8890950.1"/>
    </source>
</evidence>